<dbReference type="STRING" id="28092.WM40_13565"/>
<gene>
    <name evidence="9" type="ORF">WM40_13565</name>
</gene>
<dbReference type="InterPro" id="IPR000887">
    <property type="entry name" value="Aldlse_KDPG_KHG"/>
</dbReference>
<dbReference type="PROSITE" id="PS00160">
    <property type="entry name" value="ALDOLASE_KDPG_KHG_2"/>
    <property type="match status" value="1"/>
</dbReference>
<dbReference type="PANTHER" id="PTHR30246">
    <property type="entry name" value="2-KETO-3-DEOXY-6-PHOSPHOGLUCONATE ALDOLASE"/>
    <property type="match status" value="1"/>
</dbReference>
<dbReference type="PATRIC" id="fig|28092.6.peg.3196"/>
<evidence type="ECO:0000313" key="9">
    <source>
        <dbReference type="EMBL" id="KKB63045.1"/>
    </source>
</evidence>
<keyword evidence="6" id="KW-0456">Lyase</keyword>
<evidence type="ECO:0000256" key="5">
    <source>
        <dbReference type="ARBA" id="ARBA00013063"/>
    </source>
</evidence>
<dbReference type="GO" id="GO:0008675">
    <property type="term" value="F:2-dehydro-3-deoxy-phosphogluconate aldolase activity"/>
    <property type="evidence" value="ECO:0007669"/>
    <property type="project" value="UniProtKB-EC"/>
</dbReference>
<organism evidence="9 10">
    <name type="scientific">Robbsia andropogonis</name>
    <dbReference type="NCBI Taxonomy" id="28092"/>
    <lineage>
        <taxon>Bacteria</taxon>
        <taxon>Pseudomonadati</taxon>
        <taxon>Pseudomonadota</taxon>
        <taxon>Betaproteobacteria</taxon>
        <taxon>Burkholderiales</taxon>
        <taxon>Burkholderiaceae</taxon>
        <taxon>Robbsia</taxon>
    </lineage>
</organism>
<dbReference type="PROSITE" id="PS00159">
    <property type="entry name" value="ALDOLASE_KDPG_KHG_1"/>
    <property type="match status" value="1"/>
</dbReference>
<dbReference type="PANTHER" id="PTHR30246:SF1">
    <property type="entry name" value="2-DEHYDRO-3-DEOXY-6-PHOSPHOGALACTONATE ALDOLASE-RELATED"/>
    <property type="match status" value="1"/>
</dbReference>
<dbReference type="EC" id="4.1.2.14" evidence="5"/>
<keyword evidence="7" id="KW-0704">Schiff base</keyword>
<dbReference type="OrthoDB" id="9805177at2"/>
<accession>A0A0F5JZF3</accession>
<dbReference type="InterPro" id="IPR031338">
    <property type="entry name" value="KDPG/KHG_AS_2"/>
</dbReference>
<keyword evidence="10" id="KW-1185">Reference proteome</keyword>
<evidence type="ECO:0000256" key="7">
    <source>
        <dbReference type="ARBA" id="ARBA00023270"/>
    </source>
</evidence>
<comment type="subunit">
    <text evidence="4">Homotrimer.</text>
</comment>
<evidence type="ECO:0000313" key="10">
    <source>
        <dbReference type="Proteomes" id="UP000033618"/>
    </source>
</evidence>
<dbReference type="NCBIfam" id="NF004325">
    <property type="entry name" value="PRK05718.1"/>
    <property type="match status" value="1"/>
</dbReference>
<evidence type="ECO:0000256" key="1">
    <source>
        <dbReference type="ARBA" id="ARBA00000654"/>
    </source>
</evidence>
<evidence type="ECO:0000256" key="8">
    <source>
        <dbReference type="ARBA" id="ARBA00023277"/>
    </source>
</evidence>
<dbReference type="Proteomes" id="UP000033618">
    <property type="component" value="Unassembled WGS sequence"/>
</dbReference>
<dbReference type="InterPro" id="IPR013785">
    <property type="entry name" value="Aldolase_TIM"/>
</dbReference>
<evidence type="ECO:0000256" key="3">
    <source>
        <dbReference type="ARBA" id="ARBA00006906"/>
    </source>
</evidence>
<dbReference type="EMBL" id="LAQU01000013">
    <property type="protein sequence ID" value="KKB63045.1"/>
    <property type="molecule type" value="Genomic_DNA"/>
</dbReference>
<dbReference type="AlphaFoldDB" id="A0A0F5JZF3"/>
<evidence type="ECO:0000256" key="6">
    <source>
        <dbReference type="ARBA" id="ARBA00023239"/>
    </source>
</evidence>
<proteinExistence type="inferred from homology"/>
<sequence length="225" mass="23237">MSGTTAGKASATRFTVDQIVKMGPVIPVLKFDSVEEGLAVSKALYDGGVKVLEITLRTKVGLDVIREASKIADDIAVGVGTLTRPAECELAVRAGATFGVSPGLTVDLDRAAKDAGLPLLPGVMTPSDILATIAAGYEIVKFFPAEQAGGVKMLSALHGPFPSLRFCPTGGVTQASASTFLSLPNVVCVGGSWLTPKEAVAAKDWARITELAKEATTLGPLRENA</sequence>
<dbReference type="InterPro" id="IPR031337">
    <property type="entry name" value="KDPG/KHG_AS_1"/>
</dbReference>
<comment type="catalytic activity">
    <reaction evidence="1">
        <text>2-dehydro-3-deoxy-6-phospho-D-gluconate = D-glyceraldehyde 3-phosphate + pyruvate</text>
        <dbReference type="Rhea" id="RHEA:17089"/>
        <dbReference type="ChEBI" id="CHEBI:15361"/>
        <dbReference type="ChEBI" id="CHEBI:57569"/>
        <dbReference type="ChEBI" id="CHEBI:59776"/>
        <dbReference type="EC" id="4.1.2.14"/>
    </reaction>
</comment>
<dbReference type="RefSeq" id="WP_024901809.1">
    <property type="nucleotide sequence ID" value="NZ_CADFGU010000006.1"/>
</dbReference>
<name>A0A0F5JZF3_9BURK</name>
<comment type="pathway">
    <text evidence="2">Carbohydrate acid metabolism; 2-dehydro-3-deoxy-D-gluconate degradation; D-glyceraldehyde 3-phosphate and pyruvate from 2-dehydro-3-deoxy-D-gluconate: step 2/2.</text>
</comment>
<reference evidence="9 10" key="1">
    <citation type="submission" date="2015-03" db="EMBL/GenBank/DDBJ databases">
        <title>Draft Genome Sequence of Burkholderia andropogonis type strain ICMP2807, isolated from Sorghum bicolor.</title>
        <authorList>
            <person name="Lopes-Santos L."/>
            <person name="Castro D.B."/>
            <person name="Ottoboni L.M."/>
            <person name="Park D."/>
            <person name="Weirc B.S."/>
            <person name="Destefano S.A."/>
        </authorList>
    </citation>
    <scope>NUCLEOTIDE SEQUENCE [LARGE SCALE GENOMIC DNA]</scope>
    <source>
        <strain evidence="9 10">ICMP2807</strain>
    </source>
</reference>
<protein>
    <recommendedName>
        <fullName evidence="5">2-dehydro-3-deoxy-phosphogluconate aldolase</fullName>
        <ecNumber evidence="5">4.1.2.14</ecNumber>
    </recommendedName>
</protein>
<dbReference type="SUPFAM" id="SSF51569">
    <property type="entry name" value="Aldolase"/>
    <property type="match status" value="1"/>
</dbReference>
<dbReference type="CDD" id="cd00452">
    <property type="entry name" value="KDPG_aldolase"/>
    <property type="match status" value="1"/>
</dbReference>
<comment type="similarity">
    <text evidence="3">Belongs to the KHG/KDPG aldolase family.</text>
</comment>
<evidence type="ECO:0000256" key="4">
    <source>
        <dbReference type="ARBA" id="ARBA00011233"/>
    </source>
</evidence>
<evidence type="ECO:0000256" key="2">
    <source>
        <dbReference type="ARBA" id="ARBA00004736"/>
    </source>
</evidence>
<dbReference type="NCBIfam" id="TIGR01182">
    <property type="entry name" value="eda"/>
    <property type="match status" value="1"/>
</dbReference>
<keyword evidence="8" id="KW-0119">Carbohydrate metabolism</keyword>
<comment type="caution">
    <text evidence="9">The sequence shown here is derived from an EMBL/GenBank/DDBJ whole genome shotgun (WGS) entry which is preliminary data.</text>
</comment>
<dbReference type="Pfam" id="PF01081">
    <property type="entry name" value="Aldolase"/>
    <property type="match status" value="1"/>
</dbReference>
<dbReference type="Gene3D" id="3.20.20.70">
    <property type="entry name" value="Aldolase class I"/>
    <property type="match status" value="1"/>
</dbReference>